<feature type="non-terminal residue" evidence="2">
    <location>
        <position position="138"/>
    </location>
</feature>
<keyword evidence="1" id="KW-0472">Membrane</keyword>
<evidence type="ECO:0000313" key="2">
    <source>
        <dbReference type="EMBL" id="RLE45878.1"/>
    </source>
</evidence>
<feature type="transmembrane region" description="Helical" evidence="1">
    <location>
        <begin position="55"/>
        <end position="72"/>
    </location>
</feature>
<reference evidence="2 3" key="1">
    <citation type="submission" date="2018-06" db="EMBL/GenBank/DDBJ databases">
        <title>Extensive metabolic versatility and redundancy in microbially diverse, dynamic hydrothermal sediments.</title>
        <authorList>
            <person name="Dombrowski N."/>
            <person name="Teske A."/>
            <person name="Baker B.J."/>
        </authorList>
    </citation>
    <scope>NUCLEOTIDE SEQUENCE [LARGE SCALE GENOMIC DNA]</scope>
    <source>
        <strain evidence="2">B66_G16</strain>
    </source>
</reference>
<protein>
    <submittedName>
        <fullName evidence="2">Uncharacterized protein</fullName>
    </submittedName>
</protein>
<dbReference type="EMBL" id="QMQV01000222">
    <property type="protein sequence ID" value="RLE45878.1"/>
    <property type="molecule type" value="Genomic_DNA"/>
</dbReference>
<feature type="transmembrane region" description="Helical" evidence="1">
    <location>
        <begin position="26"/>
        <end position="43"/>
    </location>
</feature>
<evidence type="ECO:0000256" key="1">
    <source>
        <dbReference type="SAM" id="Phobius"/>
    </source>
</evidence>
<dbReference type="Proteomes" id="UP000278475">
    <property type="component" value="Unassembled WGS sequence"/>
</dbReference>
<feature type="transmembrane region" description="Helical" evidence="1">
    <location>
        <begin position="108"/>
        <end position="129"/>
    </location>
</feature>
<feature type="transmembrane region" description="Helical" evidence="1">
    <location>
        <begin position="78"/>
        <end position="101"/>
    </location>
</feature>
<comment type="caution">
    <text evidence="2">The sequence shown here is derived from an EMBL/GenBank/DDBJ whole genome shotgun (WGS) entry which is preliminary data.</text>
</comment>
<organism evidence="2 3">
    <name type="scientific">Thermoproteota archaeon</name>
    <dbReference type="NCBI Taxonomy" id="2056631"/>
    <lineage>
        <taxon>Archaea</taxon>
        <taxon>Thermoproteota</taxon>
    </lineage>
</organism>
<keyword evidence="1" id="KW-1133">Transmembrane helix</keyword>
<gene>
    <name evidence="2" type="ORF">DRJ31_10700</name>
</gene>
<sequence length="138" mass="14908">MTTLAELIPSLGKALEYITPPGVDPVGFWLIFLILLAVFYTFLGKVFPKRRGSRAIVAICMAFLASLSVWSTTVISKLIPFTAIAAVIAIVILILAGIFGLKGPTKWIAAFLVVFVFGMTAYSVVPIIVENAEQYGLL</sequence>
<keyword evidence="1" id="KW-0812">Transmembrane</keyword>
<name>A0A497EK69_9CREN</name>
<accession>A0A497EK69</accession>
<proteinExistence type="predicted"/>
<evidence type="ECO:0000313" key="3">
    <source>
        <dbReference type="Proteomes" id="UP000278475"/>
    </source>
</evidence>
<dbReference type="AlphaFoldDB" id="A0A497EK69"/>